<keyword evidence="2" id="KW-1185">Reference proteome</keyword>
<evidence type="ECO:0000313" key="2">
    <source>
        <dbReference type="Proteomes" id="UP001595748"/>
    </source>
</evidence>
<name>A0ABV8ABE3_9DEIO</name>
<gene>
    <name evidence="1" type="ORF">ACFOPQ_19915</name>
</gene>
<protein>
    <submittedName>
        <fullName evidence="1">Uncharacterized protein</fullName>
    </submittedName>
</protein>
<reference evidence="2" key="1">
    <citation type="journal article" date="2019" name="Int. J. Syst. Evol. Microbiol.">
        <title>The Global Catalogue of Microorganisms (GCM) 10K type strain sequencing project: providing services to taxonomists for standard genome sequencing and annotation.</title>
        <authorList>
            <consortium name="The Broad Institute Genomics Platform"/>
            <consortium name="The Broad Institute Genome Sequencing Center for Infectious Disease"/>
            <person name="Wu L."/>
            <person name="Ma J."/>
        </authorList>
    </citation>
    <scope>NUCLEOTIDE SEQUENCE [LARGE SCALE GENOMIC DNA]</scope>
    <source>
        <strain evidence="2">CCTCC AB 2013263</strain>
    </source>
</reference>
<organism evidence="1 2">
    <name type="scientific">Deinococcus antarcticus</name>
    <dbReference type="NCBI Taxonomy" id="1298767"/>
    <lineage>
        <taxon>Bacteria</taxon>
        <taxon>Thermotogati</taxon>
        <taxon>Deinococcota</taxon>
        <taxon>Deinococci</taxon>
        <taxon>Deinococcales</taxon>
        <taxon>Deinococcaceae</taxon>
        <taxon>Deinococcus</taxon>
    </lineage>
</organism>
<dbReference type="Proteomes" id="UP001595748">
    <property type="component" value="Unassembled WGS sequence"/>
</dbReference>
<evidence type="ECO:0000313" key="1">
    <source>
        <dbReference type="EMBL" id="MFC3863034.1"/>
    </source>
</evidence>
<proteinExistence type="predicted"/>
<sequence length="186" mass="20723">MHKPKLSLMTVITSGMFALSTNGTATGTLAEQRLQTFLDFRMTSSATPQTANCDLLRPSSQDAISIAFKYNSSTPAFAMVRGMVFLLEHQNNRTVVIGVAQTAGYRKSKNYLSDIFHGNYRNVCGKFSIPWGIFFRPLTYYSIDPRQGEVIIGELNKTGDFTGRNALHYESGGEKLRLLPLKSERP</sequence>
<dbReference type="RefSeq" id="WP_380080971.1">
    <property type="nucleotide sequence ID" value="NZ_JBHRZF010000224.1"/>
</dbReference>
<accession>A0ABV8ABE3</accession>
<comment type="caution">
    <text evidence="1">The sequence shown here is derived from an EMBL/GenBank/DDBJ whole genome shotgun (WGS) entry which is preliminary data.</text>
</comment>
<dbReference type="EMBL" id="JBHRZF010000224">
    <property type="protein sequence ID" value="MFC3863034.1"/>
    <property type="molecule type" value="Genomic_DNA"/>
</dbReference>